<proteinExistence type="predicted"/>
<dbReference type="Pfam" id="PF00583">
    <property type="entry name" value="Acetyltransf_1"/>
    <property type="match status" value="1"/>
</dbReference>
<reference evidence="2" key="1">
    <citation type="submission" date="2021-10" db="EMBL/GenBank/DDBJ databases">
        <title>Loktanella gaetbuli sp. nov., isolated from a tidal flat.</title>
        <authorList>
            <person name="Park S."/>
            <person name="Yoon J.-H."/>
        </authorList>
    </citation>
    <scope>NUCLEOTIDE SEQUENCE</scope>
    <source>
        <strain evidence="2">TSTF-M6</strain>
    </source>
</reference>
<gene>
    <name evidence="2" type="ORF">LGQ03_11655</name>
</gene>
<name>A0ABS8BVX8_9RHOB</name>
<protein>
    <submittedName>
        <fullName evidence="2">GNAT family N-acetyltransferase</fullName>
        <ecNumber evidence="2">2.3.1.-</ecNumber>
    </submittedName>
</protein>
<keyword evidence="2" id="KW-0808">Transferase</keyword>
<sequence length="277" mass="28837">MTPDAVGAVTGVMAARAHLAMFPLSNLERLGLDGVDDLAMSLWWDGASVVGVTRSGMVLPFGDPAAAPGMAAAIVDRDLVGVIGERRVARALLAAAGLTGVAATLDRDEPQFLLDLAAMVVPPGPSQIVPLADVDQTRLTGWIAAYTVEALNVDPVRAQAQAEISINTYIAARSHHVLCVDDAPVALTDVNAQVADMVQVGGVYVPPALRGRGHARRAVAMDLARLRDRGLKRATLFASGPAAARAYRSIGFTAVGDWTLSLFDGPQRGGLGHGTVH</sequence>
<dbReference type="GO" id="GO:0016746">
    <property type="term" value="F:acyltransferase activity"/>
    <property type="evidence" value="ECO:0007669"/>
    <property type="project" value="UniProtKB-KW"/>
</dbReference>
<dbReference type="InterPro" id="IPR000182">
    <property type="entry name" value="GNAT_dom"/>
</dbReference>
<dbReference type="PROSITE" id="PS51186">
    <property type="entry name" value="GNAT"/>
    <property type="match status" value="1"/>
</dbReference>
<dbReference type="EMBL" id="JAJATZ010000005">
    <property type="protein sequence ID" value="MCB5199893.1"/>
    <property type="molecule type" value="Genomic_DNA"/>
</dbReference>
<dbReference type="SUPFAM" id="SSF55729">
    <property type="entry name" value="Acyl-CoA N-acyltransferases (Nat)"/>
    <property type="match status" value="1"/>
</dbReference>
<keyword evidence="2" id="KW-0012">Acyltransferase</keyword>
<dbReference type="EC" id="2.3.1.-" evidence="2"/>
<feature type="domain" description="N-acetyltransferase" evidence="1">
    <location>
        <begin position="118"/>
        <end position="277"/>
    </location>
</feature>
<comment type="caution">
    <text evidence="2">The sequence shown here is derived from an EMBL/GenBank/DDBJ whole genome shotgun (WGS) entry which is preliminary data.</text>
</comment>
<keyword evidence="3" id="KW-1185">Reference proteome</keyword>
<dbReference type="InterPro" id="IPR016181">
    <property type="entry name" value="Acyl_CoA_acyltransferase"/>
</dbReference>
<accession>A0ABS8BVX8</accession>
<evidence type="ECO:0000259" key="1">
    <source>
        <dbReference type="PROSITE" id="PS51186"/>
    </source>
</evidence>
<organism evidence="2 3">
    <name type="scientific">Loktanella gaetbuli</name>
    <dbReference type="NCBI Taxonomy" id="2881335"/>
    <lineage>
        <taxon>Bacteria</taxon>
        <taxon>Pseudomonadati</taxon>
        <taxon>Pseudomonadota</taxon>
        <taxon>Alphaproteobacteria</taxon>
        <taxon>Rhodobacterales</taxon>
        <taxon>Roseobacteraceae</taxon>
        <taxon>Loktanella</taxon>
    </lineage>
</organism>
<evidence type="ECO:0000313" key="3">
    <source>
        <dbReference type="Proteomes" id="UP001138961"/>
    </source>
</evidence>
<dbReference type="RefSeq" id="WP_226748667.1">
    <property type="nucleotide sequence ID" value="NZ_JAJATZ010000005.1"/>
</dbReference>
<dbReference type="Gene3D" id="3.40.630.30">
    <property type="match status" value="1"/>
</dbReference>
<dbReference type="Proteomes" id="UP001138961">
    <property type="component" value="Unassembled WGS sequence"/>
</dbReference>
<evidence type="ECO:0000313" key="2">
    <source>
        <dbReference type="EMBL" id="MCB5199893.1"/>
    </source>
</evidence>